<name>A0A8R2QXB6_BOMMO</name>
<feature type="transmembrane region" description="Helical" evidence="1">
    <location>
        <begin position="35"/>
        <end position="62"/>
    </location>
</feature>
<feature type="chain" id="PRO_5035838453" description="Cuticle protein" evidence="2">
    <location>
        <begin position="17"/>
        <end position="153"/>
    </location>
</feature>
<keyword evidence="1" id="KW-1133">Transmembrane helix</keyword>
<feature type="signal peptide" evidence="2">
    <location>
        <begin position="1"/>
        <end position="16"/>
    </location>
</feature>
<evidence type="ECO:0000313" key="4">
    <source>
        <dbReference type="Proteomes" id="UP000005204"/>
    </source>
</evidence>
<accession>A0A8R2QXB6</accession>
<dbReference type="KEGG" id="bmor:119628557"/>
<dbReference type="EnsemblMetazoa" id="XM_038011267.1">
    <property type="protein sequence ID" value="XP_037867195.1"/>
    <property type="gene ID" value="LOC119628557"/>
</dbReference>
<dbReference type="Proteomes" id="UP000005204">
    <property type="component" value="Unassembled WGS sequence"/>
</dbReference>
<keyword evidence="2" id="KW-0732">Signal</keyword>
<reference evidence="3" key="2">
    <citation type="submission" date="2022-06" db="UniProtKB">
        <authorList>
            <consortium name="EnsemblMetazoa"/>
        </authorList>
    </citation>
    <scope>IDENTIFICATION</scope>
    <source>
        <strain evidence="3">p50T (Dazao)</strain>
    </source>
</reference>
<keyword evidence="1" id="KW-0472">Membrane</keyword>
<dbReference type="GeneID" id="119628557"/>
<protein>
    <recommendedName>
        <fullName evidence="5">Cuticle protein</fullName>
    </recommendedName>
</protein>
<evidence type="ECO:0000256" key="1">
    <source>
        <dbReference type="SAM" id="Phobius"/>
    </source>
</evidence>
<dbReference type="AlphaFoldDB" id="A0A8R2QXB6"/>
<keyword evidence="4" id="KW-1185">Reference proteome</keyword>
<keyword evidence="1" id="KW-0812">Transmembrane</keyword>
<evidence type="ECO:0000256" key="2">
    <source>
        <dbReference type="SAM" id="SignalP"/>
    </source>
</evidence>
<evidence type="ECO:0000313" key="3">
    <source>
        <dbReference type="EnsemblMetazoa" id="XP_037867195.1"/>
    </source>
</evidence>
<evidence type="ECO:0008006" key="5">
    <source>
        <dbReference type="Google" id="ProtNLM"/>
    </source>
</evidence>
<organism evidence="3 4">
    <name type="scientific">Bombyx mori</name>
    <name type="common">Silk moth</name>
    <dbReference type="NCBI Taxonomy" id="7091"/>
    <lineage>
        <taxon>Eukaryota</taxon>
        <taxon>Metazoa</taxon>
        <taxon>Ecdysozoa</taxon>
        <taxon>Arthropoda</taxon>
        <taxon>Hexapoda</taxon>
        <taxon>Insecta</taxon>
        <taxon>Pterygota</taxon>
        <taxon>Neoptera</taxon>
        <taxon>Endopterygota</taxon>
        <taxon>Lepidoptera</taxon>
        <taxon>Glossata</taxon>
        <taxon>Ditrysia</taxon>
        <taxon>Bombycoidea</taxon>
        <taxon>Bombycidae</taxon>
        <taxon>Bombycinae</taxon>
        <taxon>Bombyx</taxon>
    </lineage>
</organism>
<proteinExistence type="predicted"/>
<dbReference type="RefSeq" id="XP_037867195.1">
    <property type="nucleotide sequence ID" value="XM_038011267.2"/>
</dbReference>
<reference evidence="4" key="1">
    <citation type="journal article" date="2008" name="Insect Biochem. Mol. Biol.">
        <title>The genome of a lepidopteran model insect, the silkworm Bombyx mori.</title>
        <authorList>
            <consortium name="International Silkworm Genome Consortium"/>
        </authorList>
    </citation>
    <scope>NUCLEOTIDE SEQUENCE [LARGE SCALE GENOMIC DNA]</scope>
    <source>
        <strain evidence="4">p50T</strain>
    </source>
</reference>
<sequence length="153" mass="17753">MKILSIILLFVCIVEGALDEEKGEVEARGKAKYALLIHFFYVAATKLFVLKVVYGILFYVLLSKLWHFGLWFIHYLKEKKHHHVEYIEHDHEPFHGHYDHGPSQYDPVPYAYDKYAVVNSGYTKMNGHEKYGSLGIYKSGVYDSDGSYSVKSR</sequence>